<dbReference type="Gene3D" id="1.20.1250.20">
    <property type="entry name" value="MFS general substrate transporter like domains"/>
    <property type="match status" value="1"/>
</dbReference>
<feature type="transmembrane region" description="Helical" evidence="7">
    <location>
        <begin position="711"/>
        <end position="734"/>
    </location>
</feature>
<dbReference type="CDD" id="cd12148">
    <property type="entry name" value="fungal_TF_MHR"/>
    <property type="match status" value="1"/>
</dbReference>
<feature type="domain" description="Major facilitator superfamily (MFS) profile" evidence="8">
    <location>
        <begin position="580"/>
        <end position="1094"/>
    </location>
</feature>
<feature type="transmembrane region" description="Helical" evidence="7">
    <location>
        <begin position="653"/>
        <end position="672"/>
    </location>
</feature>
<organism evidence="9 10">
    <name type="scientific">Daldinia eschscholtzii</name>
    <dbReference type="NCBI Taxonomy" id="292717"/>
    <lineage>
        <taxon>Eukaryota</taxon>
        <taxon>Fungi</taxon>
        <taxon>Dikarya</taxon>
        <taxon>Ascomycota</taxon>
        <taxon>Pezizomycotina</taxon>
        <taxon>Sordariomycetes</taxon>
        <taxon>Xylariomycetidae</taxon>
        <taxon>Xylariales</taxon>
        <taxon>Hypoxylaceae</taxon>
        <taxon>Daldinia</taxon>
    </lineage>
</organism>
<feature type="region of interest" description="Disordered" evidence="6">
    <location>
        <begin position="482"/>
        <end position="533"/>
    </location>
</feature>
<reference evidence="9 10" key="1">
    <citation type="journal article" date="2024" name="Front Chem Biol">
        <title>Unveiling the potential of Daldinia eschscholtzii MFLUCC 19-0629 through bioactivity and bioinformatics studies for enhanced sustainable agriculture production.</title>
        <authorList>
            <person name="Brooks S."/>
            <person name="Weaver J.A."/>
            <person name="Klomchit A."/>
            <person name="Alharthi S.A."/>
            <person name="Onlamun T."/>
            <person name="Nurani R."/>
            <person name="Vong T.K."/>
            <person name="Alberti F."/>
            <person name="Greco C."/>
        </authorList>
    </citation>
    <scope>NUCLEOTIDE SEQUENCE [LARGE SCALE GENOMIC DNA]</scope>
    <source>
        <strain evidence="9">MFLUCC 19-0629</strain>
    </source>
</reference>
<dbReference type="Proteomes" id="UP001369815">
    <property type="component" value="Unassembled WGS sequence"/>
</dbReference>
<dbReference type="InterPro" id="IPR036259">
    <property type="entry name" value="MFS_trans_sf"/>
</dbReference>
<keyword evidence="2" id="KW-0813">Transport</keyword>
<feature type="transmembrane region" description="Helical" evidence="7">
    <location>
        <begin position="995"/>
        <end position="1015"/>
    </location>
</feature>
<evidence type="ECO:0000256" key="2">
    <source>
        <dbReference type="ARBA" id="ARBA00022448"/>
    </source>
</evidence>
<feature type="transmembrane region" description="Helical" evidence="7">
    <location>
        <begin position="754"/>
        <end position="778"/>
    </location>
</feature>
<evidence type="ECO:0000256" key="5">
    <source>
        <dbReference type="ARBA" id="ARBA00023136"/>
    </source>
</evidence>
<keyword evidence="10" id="KW-1185">Reference proteome</keyword>
<evidence type="ECO:0000313" key="9">
    <source>
        <dbReference type="EMBL" id="KAK6951002.1"/>
    </source>
</evidence>
<evidence type="ECO:0000256" key="3">
    <source>
        <dbReference type="ARBA" id="ARBA00022692"/>
    </source>
</evidence>
<evidence type="ECO:0000256" key="1">
    <source>
        <dbReference type="ARBA" id="ARBA00004141"/>
    </source>
</evidence>
<evidence type="ECO:0000256" key="4">
    <source>
        <dbReference type="ARBA" id="ARBA00022989"/>
    </source>
</evidence>
<proteinExistence type="predicted"/>
<dbReference type="GO" id="GO:0022857">
    <property type="term" value="F:transmembrane transporter activity"/>
    <property type="evidence" value="ECO:0007669"/>
    <property type="project" value="InterPro"/>
</dbReference>
<feature type="region of interest" description="Disordered" evidence="6">
    <location>
        <begin position="828"/>
        <end position="855"/>
    </location>
</feature>
<dbReference type="PROSITE" id="PS50850">
    <property type="entry name" value="MFS"/>
    <property type="match status" value="1"/>
</dbReference>
<comment type="subcellular location">
    <subcellularLocation>
        <location evidence="1">Membrane</location>
        <topology evidence="1">Multi-pass membrane protein</topology>
    </subcellularLocation>
</comment>
<feature type="compositionally biased region" description="Acidic residues" evidence="6">
    <location>
        <begin position="509"/>
        <end position="518"/>
    </location>
</feature>
<gene>
    <name evidence="9" type="ORF">Daesc_007531</name>
</gene>
<evidence type="ECO:0000256" key="6">
    <source>
        <dbReference type="SAM" id="MobiDB-lite"/>
    </source>
</evidence>
<keyword evidence="3 7" id="KW-0812">Transmembrane</keyword>
<evidence type="ECO:0000259" key="8">
    <source>
        <dbReference type="PROSITE" id="PS50850"/>
    </source>
</evidence>
<name>A0AAX6MFR2_9PEZI</name>
<dbReference type="PANTHER" id="PTHR23504:SF6">
    <property type="entry name" value="MULTIDRUG TRANSPORTER, PUTATIVE (AFU_ORTHOLOGUE AFUA_4G08740)-RELATED"/>
    <property type="match status" value="1"/>
</dbReference>
<accession>A0AAX6MFR2</accession>
<protein>
    <recommendedName>
        <fullName evidence="8">Major facilitator superfamily (MFS) profile domain-containing protein</fullName>
    </recommendedName>
</protein>
<feature type="transmembrane region" description="Helical" evidence="7">
    <location>
        <begin position="930"/>
        <end position="949"/>
    </location>
</feature>
<evidence type="ECO:0000313" key="10">
    <source>
        <dbReference type="Proteomes" id="UP001369815"/>
    </source>
</evidence>
<feature type="transmembrane region" description="Helical" evidence="7">
    <location>
        <begin position="961"/>
        <end position="983"/>
    </location>
</feature>
<dbReference type="EMBL" id="JBANMG010000007">
    <property type="protein sequence ID" value="KAK6951002.1"/>
    <property type="molecule type" value="Genomic_DNA"/>
</dbReference>
<keyword evidence="4 7" id="KW-1133">Transmembrane helix</keyword>
<feature type="transmembrane region" description="Helical" evidence="7">
    <location>
        <begin position="871"/>
        <end position="895"/>
    </location>
</feature>
<dbReference type="GO" id="GO:0016020">
    <property type="term" value="C:membrane"/>
    <property type="evidence" value="ECO:0007669"/>
    <property type="project" value="UniProtKB-SubCell"/>
</dbReference>
<dbReference type="InterPro" id="IPR020846">
    <property type="entry name" value="MFS_dom"/>
</dbReference>
<dbReference type="SUPFAM" id="SSF103473">
    <property type="entry name" value="MFS general substrate transporter"/>
    <property type="match status" value="1"/>
</dbReference>
<dbReference type="CDD" id="cd17330">
    <property type="entry name" value="MFS_SLC46_TetA_like"/>
    <property type="match status" value="1"/>
</dbReference>
<dbReference type="AlphaFoldDB" id="A0AAX6MFR2"/>
<keyword evidence="5 7" id="KW-0472">Membrane</keyword>
<dbReference type="PANTHER" id="PTHR23504">
    <property type="entry name" value="MAJOR FACILITATOR SUPERFAMILY DOMAIN-CONTAINING PROTEIN 10"/>
    <property type="match status" value="1"/>
</dbReference>
<dbReference type="Pfam" id="PF07690">
    <property type="entry name" value="MFS_1"/>
    <property type="match status" value="1"/>
</dbReference>
<feature type="transmembrane region" description="Helical" evidence="7">
    <location>
        <begin position="1067"/>
        <end position="1089"/>
    </location>
</feature>
<evidence type="ECO:0000256" key="7">
    <source>
        <dbReference type="SAM" id="Phobius"/>
    </source>
</evidence>
<comment type="caution">
    <text evidence="9">The sequence shown here is derived from an EMBL/GenBank/DDBJ whole genome shotgun (WGS) entry which is preliminary data.</text>
</comment>
<dbReference type="InterPro" id="IPR011701">
    <property type="entry name" value="MFS"/>
</dbReference>
<sequence>MSNDDAPTQNTTSPPTPPVIESTPYNGTGTQSLRIHCPPLSGALQPLPVLPAKKISQPGFGLTWDQAEQALSDFKIKFTPYFPFVVLDPDVTAREILAQKPLLFRAIMLVACHLTLAKQSEIRKSILAYVGQHVLVMEERDLGILQGLLVFIAWCEHDFYFDQKITYLTHLAMGYAHNLAITRPPPTMQQKMTVAANPALSSIWADETRNASQFGREGVLKGDYVDRCLNSLGHPTDCGTDFILDKIVRFQKIVEQISERLPMPSEGDRSKVFTISMNEDMQSIRNQLDQLFANMAREHRQFVLFWAMHNYVLVRLYLPASCLSPPQDEVAAQLQRQCMLYCLQAARSFFATIVSIGTEGFLFRSFTSFAEILFVLVAASRLLLVEIDGWDLAEARKIFDFPATMESLISTFKNIINLETQRAAEAAATFGVKFTPDTTDDLKNDRFYKYATKLDWIKHWFSTQLTLVPGIGLPGEPQIVGGNLGRRPMSNHKYDDVDEEEDRGPLSDFDFDSDEESAPVDSGLGIRDESGQDGTRLVASRGGTLTIDTSAAVADYEERSRRPSDSKKVVAWRDLPKKKQLVVITLARLSEPLVQTSLQSYMFYQLRWFDPSLPDSTISSQAGILHASFTAAQFFTAMVWGRVADSTWAGRKTVIMIGLFGTLISCLGYGFSTSFAQALFFRALGGATNGNVGVMRTMISEIVREKKYQSRAFLILPMTFNIGVIIGPILGGVLSDPAGSYPDTFGNIRFLQKFPYAMPNLVSTGFLSIALLMCWMFLEETHDALQDRRDIGIIIGRKLTSLFTSLFRRHGTTIRYTRLHSRDSSISTNMELSPVTPRDSTEDVPTTPSKRPSRRRYTNRLPFRRIFTPNVTFTFVAHFFLAFHIGTFNSLWFVFLSTPVYNPSDPNPPGFKPQLPFRFTGGLGLPPRSVGMAMAILGVIGITMQLFLYPRLSSRLGTVRSWRMCLFLFPIAYTLIPFLSVVPSSTAPPSQKTGAWIWTAIAGVLFIQVTGRTFALPAQTILVNNCTPHPSVLGTVHGLGQSVSSFARTVGPILSGWLYGLGLSHGVVGGVFWGLAGIALCGLVASFWVREGNGHEIWLEGDEEEDGMGAKLE</sequence>
<feature type="region of interest" description="Disordered" evidence="6">
    <location>
        <begin position="1"/>
        <end position="25"/>
    </location>
</feature>